<evidence type="ECO:0000313" key="3">
    <source>
        <dbReference type="Proteomes" id="UP001374803"/>
    </source>
</evidence>
<dbReference type="Proteomes" id="UP001374803">
    <property type="component" value="Chromosome"/>
</dbReference>
<dbReference type="RefSeq" id="WP_394835919.1">
    <property type="nucleotide sequence ID" value="NZ_CP089929.1"/>
</dbReference>
<feature type="domain" description="SnoaL-like" evidence="1">
    <location>
        <begin position="7"/>
        <end position="125"/>
    </location>
</feature>
<organism evidence="2 3">
    <name type="scientific">Pendulispora rubella</name>
    <dbReference type="NCBI Taxonomy" id="2741070"/>
    <lineage>
        <taxon>Bacteria</taxon>
        <taxon>Pseudomonadati</taxon>
        <taxon>Myxococcota</taxon>
        <taxon>Myxococcia</taxon>
        <taxon>Myxococcales</taxon>
        <taxon>Sorangiineae</taxon>
        <taxon>Pendulisporaceae</taxon>
        <taxon>Pendulispora</taxon>
    </lineage>
</organism>
<accession>A0ABZ2L8X9</accession>
<dbReference type="EMBL" id="CP089983">
    <property type="protein sequence ID" value="WXB06271.1"/>
    <property type="molecule type" value="Genomic_DNA"/>
</dbReference>
<proteinExistence type="predicted"/>
<gene>
    <name evidence="2" type="ORF">LVJ94_03290</name>
</gene>
<reference evidence="2" key="1">
    <citation type="submission" date="2021-12" db="EMBL/GenBank/DDBJ databases">
        <title>Discovery of the Pendulisporaceae a myxobacterial family with distinct sporulation behavior and unique specialized metabolism.</title>
        <authorList>
            <person name="Garcia R."/>
            <person name="Popoff A."/>
            <person name="Bader C.D."/>
            <person name="Loehr J."/>
            <person name="Walesch S."/>
            <person name="Walt C."/>
            <person name="Boldt J."/>
            <person name="Bunk B."/>
            <person name="Haeckl F.J.F.P.J."/>
            <person name="Gunesch A.P."/>
            <person name="Birkelbach J."/>
            <person name="Nuebel U."/>
            <person name="Pietschmann T."/>
            <person name="Bach T."/>
            <person name="Mueller R."/>
        </authorList>
    </citation>
    <scope>NUCLEOTIDE SEQUENCE</scope>
    <source>
        <strain evidence="2">MSr11367</strain>
    </source>
</reference>
<dbReference type="InterPro" id="IPR032710">
    <property type="entry name" value="NTF2-like_dom_sf"/>
</dbReference>
<protein>
    <submittedName>
        <fullName evidence="2">Nuclear transport factor 2 family protein</fullName>
    </submittedName>
</protein>
<evidence type="ECO:0000259" key="1">
    <source>
        <dbReference type="Pfam" id="PF13474"/>
    </source>
</evidence>
<dbReference type="PANTHER" id="PTHR34957">
    <property type="entry name" value="NUCLEAR TRANSPORT FACTOR 2 (NTF2) FAMILY PROTEIN"/>
    <property type="match status" value="1"/>
</dbReference>
<dbReference type="SUPFAM" id="SSF54427">
    <property type="entry name" value="NTF2-like"/>
    <property type="match status" value="1"/>
</dbReference>
<evidence type="ECO:0000313" key="2">
    <source>
        <dbReference type="EMBL" id="WXB06271.1"/>
    </source>
</evidence>
<keyword evidence="3" id="KW-1185">Reference proteome</keyword>
<dbReference type="PANTHER" id="PTHR34957:SF1">
    <property type="entry name" value="NUCLEAR TRANSPORT FACTOR 2 (NTF2) FAMILY PROTEIN"/>
    <property type="match status" value="1"/>
</dbReference>
<sequence>MSQEQEVRNAHDRFYAALNRVVMGDPSAMEEVWWHDEQVTTLHPLGGCSTGWAQVWVTWEELAATIPEGRVEVTELQVHVQGHVAYTICVEHASIYFAGGWVHFDSRATNVFLRKNGVWKMLHHHPDKAPDVQTAARS</sequence>
<dbReference type="Gene3D" id="3.10.450.50">
    <property type="match status" value="1"/>
</dbReference>
<name>A0ABZ2L8X9_9BACT</name>
<dbReference type="InterPro" id="IPR037401">
    <property type="entry name" value="SnoaL-like"/>
</dbReference>
<dbReference type="Pfam" id="PF13474">
    <property type="entry name" value="SnoaL_3"/>
    <property type="match status" value="1"/>
</dbReference>